<protein>
    <submittedName>
        <fullName evidence="2">Uncharacterized protein</fullName>
    </submittedName>
</protein>
<dbReference type="EMBL" id="BACD03000003">
    <property type="protein sequence ID" value="GAO46213.1"/>
    <property type="molecule type" value="Genomic_DNA"/>
</dbReference>
<feature type="compositionally biased region" description="Polar residues" evidence="1">
    <location>
        <begin position="312"/>
        <end position="323"/>
    </location>
</feature>
<evidence type="ECO:0000313" key="2">
    <source>
        <dbReference type="EMBL" id="GAO46213.1"/>
    </source>
</evidence>
<keyword evidence="3" id="KW-1185">Reference proteome</keyword>
<sequence length="415" mass="46286">MPMRHTTLEHSIDMALLKAIHFTHPDLELDLEGVRESLRALGCDDDRHRSMRERWAELGEEVAHEKDIASILARGHAVQTAATQHSASDQSCDEGERESEPMPPPKLAKPKEMSTSASKNGPEIKVEPVPKLRSSTSIAASQSTANTIPTTLTPHPTPKEPEPKPKWKVRPPPLNLLRSTKEMSLDLGVTPAPPATPPKSKQTTKPPMPSSKLPPPLRKSAPRDKTAKGESSTPRLKLPLPLATTPKKPRTSAPSDPISRTVSPTSKPRSLPLSPPKPPTPESTPRGRSLRKRTAATLKPEPDVEPRKTSRPSRSTKASNPLYDTSWHPVDGKLCRRVLRNRVGDTYRVRLHDIQECGDERLGRKWCMYDNVRWYVMGYICVLSFEDEGKGLCLLIFSSRRRVRAYAAYRYDVDI</sequence>
<organism evidence="2 3">
    <name type="scientific">Saitoella complicata (strain BCRC 22490 / CBS 7301 / JCM 7358 / NBRC 10748 / NRRL Y-17804)</name>
    <dbReference type="NCBI Taxonomy" id="698492"/>
    <lineage>
        <taxon>Eukaryota</taxon>
        <taxon>Fungi</taxon>
        <taxon>Dikarya</taxon>
        <taxon>Ascomycota</taxon>
        <taxon>Taphrinomycotina</taxon>
        <taxon>Taphrinomycotina incertae sedis</taxon>
        <taxon>Saitoella</taxon>
    </lineage>
</organism>
<dbReference type="AlphaFoldDB" id="A0A0E9N8T4"/>
<gene>
    <name evidence="2" type="ORF">G7K_0448-t1</name>
</gene>
<name>A0A0E9N8T4_SAICN</name>
<proteinExistence type="predicted"/>
<feature type="compositionally biased region" description="Low complexity" evidence="1">
    <location>
        <begin position="134"/>
        <end position="154"/>
    </location>
</feature>
<evidence type="ECO:0000313" key="3">
    <source>
        <dbReference type="Proteomes" id="UP000033140"/>
    </source>
</evidence>
<evidence type="ECO:0000256" key="1">
    <source>
        <dbReference type="SAM" id="MobiDB-lite"/>
    </source>
</evidence>
<dbReference type="OMA" id="CPSNWEW"/>
<accession>A0A0E9N8T4</accession>
<dbReference type="STRING" id="698492.A0A0E9N8T4"/>
<reference evidence="2 3" key="3">
    <citation type="journal article" date="2015" name="Genome Announc.">
        <title>Draft Genome Sequence of the Archiascomycetous Yeast Saitoella complicata.</title>
        <authorList>
            <person name="Yamauchi K."/>
            <person name="Kondo S."/>
            <person name="Hamamoto M."/>
            <person name="Takahashi Y."/>
            <person name="Ogura Y."/>
            <person name="Hayashi T."/>
            <person name="Nishida H."/>
        </authorList>
    </citation>
    <scope>NUCLEOTIDE SEQUENCE [LARGE SCALE GENOMIC DNA]</scope>
    <source>
        <strain evidence="2 3">NRRL Y-17804</strain>
    </source>
</reference>
<reference evidence="2 3" key="1">
    <citation type="journal article" date="2011" name="J. Gen. Appl. Microbiol.">
        <title>Draft genome sequencing of the enigmatic yeast Saitoella complicata.</title>
        <authorList>
            <person name="Nishida H."/>
            <person name="Hamamoto M."/>
            <person name="Sugiyama J."/>
        </authorList>
    </citation>
    <scope>NUCLEOTIDE SEQUENCE [LARGE SCALE GENOMIC DNA]</scope>
    <source>
        <strain evidence="2 3">NRRL Y-17804</strain>
    </source>
</reference>
<comment type="caution">
    <text evidence="2">The sequence shown here is derived from an EMBL/GenBank/DDBJ whole genome shotgun (WGS) entry which is preliminary data.</text>
</comment>
<feature type="compositionally biased region" description="Low complexity" evidence="1">
    <location>
        <begin position="233"/>
        <end position="246"/>
    </location>
</feature>
<dbReference type="Proteomes" id="UP000033140">
    <property type="component" value="Unassembled WGS sequence"/>
</dbReference>
<reference evidence="2 3" key="2">
    <citation type="journal article" date="2014" name="J. Gen. Appl. Microbiol.">
        <title>The early diverging ascomycetous budding yeast Saitoella complicata has three histone deacetylases belonging to the Clr6, Hos2, and Rpd3 lineages.</title>
        <authorList>
            <person name="Nishida H."/>
            <person name="Matsumoto T."/>
            <person name="Kondo S."/>
            <person name="Hamamoto M."/>
            <person name="Yoshikawa H."/>
        </authorList>
    </citation>
    <scope>NUCLEOTIDE SEQUENCE [LARGE SCALE GENOMIC DNA]</scope>
    <source>
        <strain evidence="2 3">NRRL Y-17804</strain>
    </source>
</reference>
<feature type="region of interest" description="Disordered" evidence="1">
    <location>
        <begin position="76"/>
        <end position="323"/>
    </location>
</feature>
<feature type="compositionally biased region" description="Pro residues" evidence="1">
    <location>
        <begin position="273"/>
        <end position="282"/>
    </location>
</feature>
<feature type="compositionally biased region" description="Polar residues" evidence="1">
    <location>
        <begin position="252"/>
        <end position="262"/>
    </location>
</feature>
<feature type="compositionally biased region" description="Low complexity" evidence="1">
    <location>
        <begin position="263"/>
        <end position="272"/>
    </location>
</feature>
<feature type="compositionally biased region" description="Pro residues" evidence="1">
    <location>
        <begin position="206"/>
        <end position="217"/>
    </location>
</feature>
<feature type="compositionally biased region" description="Polar residues" evidence="1">
    <location>
        <begin position="80"/>
        <end position="90"/>
    </location>
</feature>